<proteinExistence type="predicted"/>
<sequence length="134" mass="14591">MDNNEFIGSVADRLRTSSEQATAITRATLTTLAERIEGGEARDLSAQLPDELRAYAFAPREKAERFGLDTFVQLVSGRAEVDGDTAKAGVRAVFDTLREAIPPGAYDDVVTHLPAEFWDLTDSAGRYDGKRGRG</sequence>
<accession>A0A2W2DJZ2</accession>
<name>A0A2W2DJZ2_9ACTN</name>
<dbReference type="EMBL" id="POUB01000035">
    <property type="protein sequence ID" value="PZG01130.1"/>
    <property type="molecule type" value="Genomic_DNA"/>
</dbReference>
<dbReference type="RefSeq" id="WP_111133611.1">
    <property type="nucleotide sequence ID" value="NZ_POUB01000035.1"/>
</dbReference>
<evidence type="ECO:0000313" key="2">
    <source>
        <dbReference type="Proteomes" id="UP000248749"/>
    </source>
</evidence>
<gene>
    <name evidence="1" type="ORF">C1I99_08220</name>
</gene>
<dbReference type="Pfam" id="PF10025">
    <property type="entry name" value="DUF2267"/>
    <property type="match status" value="1"/>
</dbReference>
<protein>
    <submittedName>
        <fullName evidence="1">DUF2267 domain-containing protein</fullName>
    </submittedName>
</protein>
<organism evidence="1 2">
    <name type="scientific">Micromonospora deserti</name>
    <dbReference type="NCBI Taxonomy" id="2070366"/>
    <lineage>
        <taxon>Bacteria</taxon>
        <taxon>Bacillati</taxon>
        <taxon>Actinomycetota</taxon>
        <taxon>Actinomycetes</taxon>
        <taxon>Micromonosporales</taxon>
        <taxon>Micromonosporaceae</taxon>
        <taxon>Micromonospora</taxon>
    </lineage>
</organism>
<dbReference type="InterPro" id="IPR038282">
    <property type="entry name" value="DUF2267_sf"/>
</dbReference>
<reference evidence="1 2" key="1">
    <citation type="submission" date="2018-01" db="EMBL/GenBank/DDBJ databases">
        <title>Draft genome sequence of Salinispora sp. 13K206.</title>
        <authorList>
            <person name="Sahin N."/>
            <person name="Saygin H."/>
            <person name="Ay H."/>
        </authorList>
    </citation>
    <scope>NUCLEOTIDE SEQUENCE [LARGE SCALE GENOMIC DNA]</scope>
    <source>
        <strain evidence="1 2">13K206</strain>
    </source>
</reference>
<dbReference type="Gene3D" id="1.10.490.110">
    <property type="entry name" value="Uncharacterized conserved protein DUF2267"/>
    <property type="match status" value="1"/>
</dbReference>
<dbReference type="InterPro" id="IPR018727">
    <property type="entry name" value="DUF2267"/>
</dbReference>
<dbReference type="AlphaFoldDB" id="A0A2W2DJZ2"/>
<dbReference type="Proteomes" id="UP000248749">
    <property type="component" value="Unassembled WGS sequence"/>
</dbReference>
<comment type="caution">
    <text evidence="1">The sequence shown here is derived from an EMBL/GenBank/DDBJ whole genome shotgun (WGS) entry which is preliminary data.</text>
</comment>
<dbReference type="OrthoDB" id="952780at2"/>
<evidence type="ECO:0000313" key="1">
    <source>
        <dbReference type="EMBL" id="PZG01130.1"/>
    </source>
</evidence>
<keyword evidence="2" id="KW-1185">Reference proteome</keyword>